<dbReference type="RefSeq" id="XP_068370635.1">
    <property type="nucleotide sequence ID" value="XM_068490744.1"/>
</dbReference>
<dbReference type="InterPro" id="IPR002035">
    <property type="entry name" value="VWF_A"/>
</dbReference>
<keyword evidence="4" id="KW-1185">Reference proteome</keyword>
<feature type="compositionally biased region" description="Polar residues" evidence="1">
    <location>
        <begin position="373"/>
        <end position="386"/>
    </location>
</feature>
<dbReference type="GO" id="GO:0005544">
    <property type="term" value="F:calcium-dependent phospholipid binding"/>
    <property type="evidence" value="ECO:0007669"/>
    <property type="project" value="InterPro"/>
</dbReference>
<feature type="domain" description="VWFA" evidence="2">
    <location>
        <begin position="318"/>
        <end position="523"/>
    </location>
</feature>
<organism evidence="3 4">
    <name type="scientific">Tritrichomonas foetus</name>
    <dbReference type="NCBI Taxonomy" id="1144522"/>
    <lineage>
        <taxon>Eukaryota</taxon>
        <taxon>Metamonada</taxon>
        <taxon>Parabasalia</taxon>
        <taxon>Tritrichomonadida</taxon>
        <taxon>Tritrichomonadidae</taxon>
        <taxon>Tritrichomonas</taxon>
    </lineage>
</organism>
<dbReference type="Pfam" id="PF07002">
    <property type="entry name" value="Copine"/>
    <property type="match status" value="1"/>
</dbReference>
<evidence type="ECO:0000313" key="4">
    <source>
        <dbReference type="Proteomes" id="UP000179807"/>
    </source>
</evidence>
<dbReference type="SUPFAM" id="SSF53300">
    <property type="entry name" value="vWA-like"/>
    <property type="match status" value="1"/>
</dbReference>
<dbReference type="GeneID" id="94825448"/>
<evidence type="ECO:0000256" key="1">
    <source>
        <dbReference type="SAM" id="MobiDB-lite"/>
    </source>
</evidence>
<evidence type="ECO:0000313" key="3">
    <source>
        <dbReference type="EMBL" id="OHT17499.1"/>
    </source>
</evidence>
<dbReference type="InterPro" id="IPR010734">
    <property type="entry name" value="Copine_C"/>
</dbReference>
<dbReference type="PANTHER" id="PTHR10857">
    <property type="entry name" value="COPINE"/>
    <property type="match status" value="1"/>
</dbReference>
<comment type="caution">
    <text evidence="3">The sequence shown here is derived from an EMBL/GenBank/DDBJ whole genome shotgun (WGS) entry which is preliminary data.</text>
</comment>
<proteinExistence type="predicted"/>
<name>A0A1J4L226_9EUKA</name>
<feature type="region of interest" description="Disordered" evidence="1">
    <location>
        <begin position="370"/>
        <end position="400"/>
    </location>
</feature>
<reference evidence="3" key="1">
    <citation type="submission" date="2016-10" db="EMBL/GenBank/DDBJ databases">
        <authorList>
            <person name="Benchimol M."/>
            <person name="Almeida L.G."/>
            <person name="Vasconcelos A.T."/>
            <person name="Perreira-Neves A."/>
            <person name="Rosa I.A."/>
            <person name="Tasca T."/>
            <person name="Bogo M.R."/>
            <person name="de Souza W."/>
        </authorList>
    </citation>
    <scope>NUCLEOTIDE SEQUENCE [LARGE SCALE GENOMIC DNA]</scope>
    <source>
        <strain evidence="3">K</strain>
    </source>
</reference>
<dbReference type="GO" id="GO:0071277">
    <property type="term" value="P:cellular response to calcium ion"/>
    <property type="evidence" value="ECO:0007669"/>
    <property type="project" value="TreeGrafter"/>
</dbReference>
<dbReference type="VEuPathDB" id="TrichDB:TRFO_02528"/>
<dbReference type="Gene3D" id="3.40.50.410">
    <property type="entry name" value="von Willebrand factor, type A domain"/>
    <property type="match status" value="1"/>
</dbReference>
<dbReference type="InterPro" id="IPR045052">
    <property type="entry name" value="Copine"/>
</dbReference>
<dbReference type="EMBL" id="MLAK01000002">
    <property type="protein sequence ID" value="OHT17499.1"/>
    <property type="molecule type" value="Genomic_DNA"/>
</dbReference>
<dbReference type="OrthoDB" id="5855668at2759"/>
<gene>
    <name evidence="3" type="ORF">TRFO_02528</name>
</gene>
<dbReference type="AlphaFoldDB" id="A0A1J4L226"/>
<dbReference type="PROSITE" id="PS50234">
    <property type="entry name" value="VWFA"/>
    <property type="match status" value="1"/>
</dbReference>
<accession>A0A1J4L226</accession>
<protein>
    <recommendedName>
        <fullName evidence="2">VWFA domain-containing protein</fullName>
    </recommendedName>
</protein>
<dbReference type="PANTHER" id="PTHR10857:SF106">
    <property type="entry name" value="C2 DOMAIN-CONTAINING PROTEIN"/>
    <property type="match status" value="1"/>
</dbReference>
<sequence length="563" mass="64739">MSLETFLYTTPIKISFRITLLPNAANSSNDTFHIKEVVNFIEKTLATIEQTEKSRSCDIELVFNFSKPQYISLENSLNTKYPGGFMISIADLFLKSFDLETPYQIREVSDSELIKYSIPDKSKDIKDHFIFELKPEIKYQVSKDKFLSIYLKDFVDTTSHYDVSVVRKDWDLRKRLFFRIPWTQLRVYTSEKNGKLLYSSKIIINSLCFKLDTFGIPSCALINENSTKGEIKEPTFQLYDLSGKTEVKLDQSYLTYEKKDTSKNTFIQLLAMGVRIRPIIAIDFSSSNRPVLIPNLDGLHSGNLNMNLYVAAMKSIYDTLSIYDPDNSVSLYGLCAKIEGVFNEYFPMKSKVLQIINTDQNTTLINDKKAIPTNRQNTGQKSNPKSGQIKRSETDESDSNRYYSKESMIQAYNVYRQMVQFWDPTKLSNFLKKLSEKAKLEQEKNNNIYTVLIIITDGLVVDFHDIVDAIIEINDDPMFIVFVGVGEEKSDRNFQGLQKIDDNLNILKNSDNNKEYHDIVTTVHFKTSDIAAPEKFCEAAFKEIPGAIARFMNTNRKPKSDLE</sequence>
<dbReference type="Proteomes" id="UP000179807">
    <property type="component" value="Unassembled WGS sequence"/>
</dbReference>
<evidence type="ECO:0000259" key="2">
    <source>
        <dbReference type="PROSITE" id="PS50234"/>
    </source>
</evidence>
<dbReference type="InterPro" id="IPR036465">
    <property type="entry name" value="vWFA_dom_sf"/>
</dbReference>
<dbReference type="GO" id="GO:0005886">
    <property type="term" value="C:plasma membrane"/>
    <property type="evidence" value="ECO:0007669"/>
    <property type="project" value="TreeGrafter"/>
</dbReference>